<name>A0A6F8SQ13_9GAMM</name>
<dbReference type="Pfam" id="PF13412">
    <property type="entry name" value="HTH_24"/>
    <property type="match status" value="1"/>
</dbReference>
<dbReference type="RefSeq" id="WP_197931367.1">
    <property type="nucleotide sequence ID" value="NZ_AP022821.1"/>
</dbReference>
<evidence type="ECO:0000313" key="4">
    <source>
        <dbReference type="Proteomes" id="UP000503197"/>
    </source>
</evidence>
<dbReference type="SUPFAM" id="SSF52540">
    <property type="entry name" value="P-loop containing nucleoside triphosphate hydrolases"/>
    <property type="match status" value="1"/>
</dbReference>
<sequence>MTAAPNLRKVAAAVQETVNEMRLNAVSLPGLIGMDLPERTMLLSPWLPSSGLAMVYAPRGLGKTWFAMGVAYASASGGDFLGWEAPEPIPVLYIDGEMPAVALQERFVSIVNSAPYQAPPDNLQILTPDLQERGMPDLASLEGQLAIEPFTDPAKLIVVDNIATLCRSGKENEGESWLGVQEWALRMRAQGKTVLFVHHSGKGGQQRGTSRREDVLDTVIALRYPKGEEDAQGAKFELHFEKNRGFYGDDAKSREIELVSAPGGRISWAYQSLQDSTYQRVVSLLNEGLTQVEVARELEINKSNVNRHAKRAEREGLYTKPKREPKP</sequence>
<dbReference type="Pfam" id="PF13481">
    <property type="entry name" value="AAA_25"/>
    <property type="match status" value="1"/>
</dbReference>
<protein>
    <recommendedName>
        <fullName evidence="2">AAA+ ATPase domain-containing protein</fullName>
    </recommendedName>
</protein>
<dbReference type="SMART" id="SM00382">
    <property type="entry name" value="AAA"/>
    <property type="match status" value="1"/>
</dbReference>
<feature type="domain" description="AAA+ ATPase" evidence="2">
    <location>
        <begin position="49"/>
        <end position="226"/>
    </location>
</feature>
<feature type="region of interest" description="Disordered" evidence="1">
    <location>
        <begin position="304"/>
        <end position="327"/>
    </location>
</feature>
<dbReference type="InterPro" id="IPR027417">
    <property type="entry name" value="P-loop_NTPase"/>
</dbReference>
<dbReference type="InterPro" id="IPR003593">
    <property type="entry name" value="AAA+_ATPase"/>
</dbReference>
<feature type="compositionally biased region" description="Basic and acidic residues" evidence="1">
    <location>
        <begin position="312"/>
        <end position="327"/>
    </location>
</feature>
<gene>
    <name evidence="3" type="ORF">HMSLTHF_02600</name>
</gene>
<dbReference type="Proteomes" id="UP000503197">
    <property type="component" value="Chromosome"/>
</dbReference>
<dbReference type="EMBL" id="AP022821">
    <property type="protein sequence ID" value="BCA90485.1"/>
    <property type="molecule type" value="Genomic_DNA"/>
</dbReference>
<evidence type="ECO:0000256" key="1">
    <source>
        <dbReference type="SAM" id="MobiDB-lite"/>
    </source>
</evidence>
<proteinExistence type="predicted"/>
<accession>A0A6F8SQ13</accession>
<evidence type="ECO:0000259" key="2">
    <source>
        <dbReference type="SMART" id="SM00382"/>
    </source>
</evidence>
<evidence type="ECO:0000313" key="3">
    <source>
        <dbReference type="EMBL" id="BCA90485.1"/>
    </source>
</evidence>
<dbReference type="Gene3D" id="1.10.10.60">
    <property type="entry name" value="Homeodomain-like"/>
    <property type="match status" value="1"/>
</dbReference>
<dbReference type="Gene3D" id="3.40.50.300">
    <property type="entry name" value="P-loop containing nucleotide triphosphate hydrolases"/>
    <property type="match status" value="1"/>
</dbReference>
<organism evidence="3 4">
    <name type="scientific">Vreelandella aquamarina</name>
    <dbReference type="NCBI Taxonomy" id="77097"/>
    <lineage>
        <taxon>Bacteria</taxon>
        <taxon>Pseudomonadati</taxon>
        <taxon>Pseudomonadota</taxon>
        <taxon>Gammaproteobacteria</taxon>
        <taxon>Oceanospirillales</taxon>
        <taxon>Halomonadaceae</taxon>
        <taxon>Vreelandella</taxon>
    </lineage>
</organism>
<dbReference type="AlphaFoldDB" id="A0A6F8SQ13"/>
<reference evidence="3 4" key="1">
    <citation type="submission" date="2020-02" db="EMBL/GenBank/DDBJ databases">
        <title>Complete Genome Sequence of Halomonas meridiana strain BAA-801, Isolated from Deep Sea Thermal Vent.</title>
        <authorList>
            <person name="Takahashi Y."/>
            <person name="Takahashi H."/>
            <person name="Galipon J."/>
            <person name="Arakawa K."/>
        </authorList>
    </citation>
    <scope>NUCLEOTIDE SEQUENCE [LARGE SCALE GENOMIC DNA]</scope>
    <source>
        <strain evidence="3 4">Slthf1</strain>
    </source>
</reference>